<dbReference type="Gene3D" id="3.30.420.270">
    <property type="match status" value="1"/>
</dbReference>
<dbReference type="InterPro" id="IPR003400">
    <property type="entry name" value="ExbD"/>
</dbReference>
<keyword evidence="4" id="KW-1133">Transmembrane helix</keyword>
<evidence type="ECO:0000256" key="3">
    <source>
        <dbReference type="ARBA" id="ARBA00022692"/>
    </source>
</evidence>
<dbReference type="EMBL" id="UOEP01000208">
    <property type="protein sequence ID" value="VAW24266.1"/>
    <property type="molecule type" value="Genomic_DNA"/>
</dbReference>
<dbReference type="Pfam" id="PF02472">
    <property type="entry name" value="ExbD"/>
    <property type="match status" value="1"/>
</dbReference>
<evidence type="ECO:0000256" key="2">
    <source>
        <dbReference type="ARBA" id="ARBA00022475"/>
    </source>
</evidence>
<dbReference type="GO" id="GO:0022857">
    <property type="term" value="F:transmembrane transporter activity"/>
    <property type="evidence" value="ECO:0007669"/>
    <property type="project" value="InterPro"/>
</dbReference>
<protein>
    <submittedName>
        <fullName evidence="6">Biopolymer transport protein ExbD/TolR potentially related to transport or biosynthesis of folate</fullName>
    </submittedName>
</protein>
<evidence type="ECO:0000256" key="4">
    <source>
        <dbReference type="ARBA" id="ARBA00022989"/>
    </source>
</evidence>
<dbReference type="PANTHER" id="PTHR30558:SF7">
    <property type="entry name" value="TOL-PAL SYSTEM PROTEIN TOLR"/>
    <property type="match status" value="1"/>
</dbReference>
<comment type="subcellular location">
    <subcellularLocation>
        <location evidence="1">Cell membrane</location>
        <topology evidence="1">Single-pass membrane protein</topology>
    </subcellularLocation>
</comment>
<reference evidence="6" key="1">
    <citation type="submission" date="2018-06" db="EMBL/GenBank/DDBJ databases">
        <authorList>
            <person name="Zhirakovskaya E."/>
        </authorList>
    </citation>
    <scope>NUCLEOTIDE SEQUENCE</scope>
</reference>
<dbReference type="PANTHER" id="PTHR30558">
    <property type="entry name" value="EXBD MEMBRANE COMPONENT OF PMF-DRIVEN MACROMOLECULE IMPORT SYSTEM"/>
    <property type="match status" value="1"/>
</dbReference>
<keyword evidence="2" id="KW-1003">Cell membrane</keyword>
<name>A0A3B0UWW1_9ZZZZ</name>
<accession>A0A3B0UWW1</accession>
<evidence type="ECO:0000256" key="5">
    <source>
        <dbReference type="ARBA" id="ARBA00023136"/>
    </source>
</evidence>
<keyword evidence="3" id="KW-0812">Transmembrane</keyword>
<keyword evidence="5" id="KW-0472">Membrane</keyword>
<organism evidence="6">
    <name type="scientific">hydrothermal vent metagenome</name>
    <dbReference type="NCBI Taxonomy" id="652676"/>
    <lineage>
        <taxon>unclassified sequences</taxon>
        <taxon>metagenomes</taxon>
        <taxon>ecological metagenomes</taxon>
    </lineage>
</organism>
<evidence type="ECO:0000313" key="6">
    <source>
        <dbReference type="EMBL" id="VAW24266.1"/>
    </source>
</evidence>
<proteinExistence type="predicted"/>
<sequence>MALKRRNKVNASFSMSSMTDIVFLLLIFFMVTSTLIAPNALKLLLPQSNNQTTAKAITTISITKDLKYYINDNNKLRRIAFRDIEPFLQKRFGNNPDIFISLHADRTVPIEEVVKIMNIARKKGYKMILATAPL</sequence>
<dbReference type="GO" id="GO:0005886">
    <property type="term" value="C:plasma membrane"/>
    <property type="evidence" value="ECO:0007669"/>
    <property type="project" value="UniProtKB-SubCell"/>
</dbReference>
<evidence type="ECO:0000256" key="1">
    <source>
        <dbReference type="ARBA" id="ARBA00004162"/>
    </source>
</evidence>
<gene>
    <name evidence="6" type="ORF">MNBD_BACTEROID01-1208</name>
</gene>
<dbReference type="AlphaFoldDB" id="A0A3B0UWW1"/>